<dbReference type="STRING" id="78915.A0A4P9XHC6"/>
<feature type="region of interest" description="Disordered" evidence="1">
    <location>
        <begin position="736"/>
        <end position="795"/>
    </location>
</feature>
<dbReference type="EMBL" id="KZ993604">
    <property type="protein sequence ID" value="RKP04590.1"/>
    <property type="molecule type" value="Genomic_DNA"/>
</dbReference>
<feature type="compositionally biased region" description="Basic residues" evidence="1">
    <location>
        <begin position="785"/>
        <end position="795"/>
    </location>
</feature>
<accession>A0A4P9XHC6</accession>
<gene>
    <name evidence="3" type="ORF">THASP1DRAFT_33626</name>
</gene>
<keyword evidence="4" id="KW-1185">Reference proteome</keyword>
<name>A0A4P9XHC6_9FUNG</name>
<dbReference type="AlphaFoldDB" id="A0A4P9XHC6"/>
<evidence type="ECO:0000259" key="2">
    <source>
        <dbReference type="Pfam" id="PF20412"/>
    </source>
</evidence>
<organism evidence="3 4">
    <name type="scientific">Thamnocephalis sphaerospora</name>
    <dbReference type="NCBI Taxonomy" id="78915"/>
    <lineage>
        <taxon>Eukaryota</taxon>
        <taxon>Fungi</taxon>
        <taxon>Fungi incertae sedis</taxon>
        <taxon>Zoopagomycota</taxon>
        <taxon>Zoopagomycotina</taxon>
        <taxon>Zoopagomycetes</taxon>
        <taxon>Zoopagales</taxon>
        <taxon>Sigmoideomycetaceae</taxon>
        <taxon>Thamnocephalis</taxon>
    </lineage>
</organism>
<proteinExistence type="predicted"/>
<dbReference type="Pfam" id="PF20412">
    <property type="entry name" value="RALGAPB_N"/>
    <property type="match status" value="1"/>
</dbReference>
<evidence type="ECO:0000313" key="4">
    <source>
        <dbReference type="Proteomes" id="UP000271241"/>
    </source>
</evidence>
<feature type="non-terminal residue" evidence="3">
    <location>
        <position position="795"/>
    </location>
</feature>
<evidence type="ECO:0000256" key="1">
    <source>
        <dbReference type="SAM" id="MobiDB-lite"/>
    </source>
</evidence>
<evidence type="ECO:0000313" key="3">
    <source>
        <dbReference type="EMBL" id="RKP04590.1"/>
    </source>
</evidence>
<dbReference type="InterPro" id="IPR046859">
    <property type="entry name" value="RGPA/RALGAPB_N"/>
</dbReference>
<dbReference type="OrthoDB" id="19311at2759"/>
<dbReference type="Proteomes" id="UP000271241">
    <property type="component" value="Unassembled WGS sequence"/>
</dbReference>
<feature type="compositionally biased region" description="Polar residues" evidence="1">
    <location>
        <begin position="763"/>
        <end position="776"/>
    </location>
</feature>
<reference evidence="4" key="1">
    <citation type="journal article" date="2018" name="Nat. Microbiol.">
        <title>Leveraging single-cell genomics to expand the fungal tree of life.</title>
        <authorList>
            <person name="Ahrendt S.R."/>
            <person name="Quandt C.A."/>
            <person name="Ciobanu D."/>
            <person name="Clum A."/>
            <person name="Salamov A."/>
            <person name="Andreopoulos B."/>
            <person name="Cheng J.F."/>
            <person name="Woyke T."/>
            <person name="Pelin A."/>
            <person name="Henrissat B."/>
            <person name="Reynolds N.K."/>
            <person name="Benny G.L."/>
            <person name="Smith M.E."/>
            <person name="James T.Y."/>
            <person name="Grigoriev I.V."/>
        </authorList>
    </citation>
    <scope>NUCLEOTIDE SEQUENCE [LARGE SCALE GENOMIC DNA]</scope>
    <source>
        <strain evidence="4">RSA 1356</strain>
    </source>
</reference>
<protein>
    <recommendedName>
        <fullName evidence="2">Ral GTPase-activating protein subunit alpha/beta N-terminal domain-containing protein</fullName>
    </recommendedName>
</protein>
<sequence length="795" mass="86998">MASPPSPADPTAPLSMGRAYQIQAASSSQSLNSVYSAQSYPSSHVESIGALSDSHSTPNTAVFSPALVETPPHSATIQSPSGAPTLRARASTMFSMTGSAGSISAGSSGGAGRIDPYGQVSDKSLLKKAKGFLDDRQRTKARFQSLCSFVDAAHSMDQALFFQEHAEIVFAVVVSMCESHIHKIKSRTVKPANFASKDIQSLLRALALFRRILLYLPDRLRAGWRSEDIGLLLLPLLDHGNHIRLRLIGFRLLLLWMRSTPELDTAAAKDILCLFADAVPLGVFASEVAGLQHVPVPHAKSTTSVRMPPLPIDPSAAPENPDLILPATQAASSSDALLMLRIALDELVMLAELASGGEPGNAEDDELAQLSDGDTTPFCGGINAAQRAMFHLANHLNNAYLLKLLPGAALADTARTVPEIGFSRCPPSFLRLFISFLLTHTILPPHGPLNRKNVFGSATVMMLSKAIGSDPLSRAIRQEAVDQALTLRPMAQYQDIMRASLYMATAWIVQPESSWPMDMRPTKLERPIASVPEDAALDEQAEQSVQSYQAWNKLLVSYVDWLLMPLELIPEDEESARSPLKMHRLSLSLMRVMVAANAERLQSETWKHILNALLSVQSMVMAGRPRYSSKVIDSLIGMLVKTIYVSWARSKTSDPDIWAQLCVAMQRYILWPQVIRQWGKMVLKMTRVIIKEVYGIDTKKLDQDLGLPKLLRKKKDAMQRRLSLVSGAIPKSGIEDQLGRSLRKRHSASPVVVPSPRPEESATSPSAYMSGNTVATSDDETPRVDRKRTHTHNTV</sequence>
<feature type="domain" description="Ral GTPase-activating protein subunit alpha/beta N-terminal" evidence="2">
    <location>
        <begin position="585"/>
        <end position="695"/>
    </location>
</feature>